<reference evidence="2 3" key="1">
    <citation type="submission" date="2024-12" db="EMBL/GenBank/DDBJ databases">
        <title>The unique morphological basis and parallel evolutionary history of personate flowers in Penstemon.</title>
        <authorList>
            <person name="Depatie T.H."/>
            <person name="Wessinger C.A."/>
        </authorList>
    </citation>
    <scope>NUCLEOTIDE SEQUENCE [LARGE SCALE GENOMIC DNA]</scope>
    <source>
        <strain evidence="2">WTNN_2</strain>
        <tissue evidence="2">Leaf</tissue>
    </source>
</reference>
<evidence type="ECO:0000313" key="3">
    <source>
        <dbReference type="Proteomes" id="UP001634393"/>
    </source>
</evidence>
<dbReference type="EMBL" id="JBJXBP010000007">
    <property type="protein sequence ID" value="KAL3820435.1"/>
    <property type="molecule type" value="Genomic_DNA"/>
</dbReference>
<accession>A0ABD3S7Q6</accession>
<organism evidence="2 3">
    <name type="scientific">Penstemon smallii</name>
    <dbReference type="NCBI Taxonomy" id="265156"/>
    <lineage>
        <taxon>Eukaryota</taxon>
        <taxon>Viridiplantae</taxon>
        <taxon>Streptophyta</taxon>
        <taxon>Embryophyta</taxon>
        <taxon>Tracheophyta</taxon>
        <taxon>Spermatophyta</taxon>
        <taxon>Magnoliopsida</taxon>
        <taxon>eudicotyledons</taxon>
        <taxon>Gunneridae</taxon>
        <taxon>Pentapetalae</taxon>
        <taxon>asterids</taxon>
        <taxon>lamiids</taxon>
        <taxon>Lamiales</taxon>
        <taxon>Plantaginaceae</taxon>
        <taxon>Cheloneae</taxon>
        <taxon>Penstemon</taxon>
    </lineage>
</organism>
<comment type="caution">
    <text evidence="2">The sequence shown here is derived from an EMBL/GenBank/DDBJ whole genome shotgun (WGS) entry which is preliminary data.</text>
</comment>
<name>A0ABD3S7Q6_9LAMI</name>
<feature type="transmembrane region" description="Helical" evidence="1">
    <location>
        <begin position="149"/>
        <end position="170"/>
    </location>
</feature>
<evidence type="ECO:0000313" key="2">
    <source>
        <dbReference type="EMBL" id="KAL3820435.1"/>
    </source>
</evidence>
<dbReference type="Proteomes" id="UP001634393">
    <property type="component" value="Unassembled WGS sequence"/>
</dbReference>
<gene>
    <name evidence="2" type="ORF">ACJIZ3_006340</name>
</gene>
<keyword evidence="1" id="KW-1133">Transmembrane helix</keyword>
<protein>
    <recommendedName>
        <fullName evidence="4">Protein NUCLEAR FUSION DEFECTIVE 6, chloroplastic/mitochondrial-like</fullName>
    </recommendedName>
</protein>
<evidence type="ECO:0000256" key="1">
    <source>
        <dbReference type="SAM" id="Phobius"/>
    </source>
</evidence>
<keyword evidence="1" id="KW-0812">Transmembrane</keyword>
<feature type="transmembrane region" description="Helical" evidence="1">
    <location>
        <begin position="107"/>
        <end position="129"/>
    </location>
</feature>
<evidence type="ECO:0008006" key="4">
    <source>
        <dbReference type="Google" id="ProtNLM"/>
    </source>
</evidence>
<keyword evidence="3" id="KW-1185">Reference proteome</keyword>
<keyword evidence="1" id="KW-0472">Membrane</keyword>
<dbReference type="AlphaFoldDB" id="A0ABD3S7Q6"/>
<dbReference type="PANTHER" id="PTHR33156:SF59">
    <property type="entry name" value="PROTEIN NUCLEAR FUSION DEFECTIVE 6, CHLOROPLASTIC_MITOCHONDRIAL-LIKE"/>
    <property type="match status" value="1"/>
</dbReference>
<sequence>MASVAAARSVLRSARNATSRIPTGFKHKDAPSPFGISSQKPLSARIFRSPMQMSSVSVVSMLPYHNATASALLTSMLSVAPCRHGWTLEGNFRFLKYKHVQLWNSKYLNFSIPFARVPTLKFSVFIFVVELHDLHLIMFEQLACVAVYVVNWCTFVFVNSDVVFICAFYASDS</sequence>
<proteinExistence type="predicted"/>
<dbReference type="InterPro" id="IPR043459">
    <property type="entry name" value="NFD6/NOXY2-like"/>
</dbReference>
<dbReference type="PANTHER" id="PTHR33156">
    <property type="entry name" value="OS02G0230000 PROTEIN"/>
    <property type="match status" value="1"/>
</dbReference>